<protein>
    <submittedName>
        <fullName evidence="2">Uncharacterized protein</fullName>
    </submittedName>
</protein>
<dbReference type="Proteomes" id="UP001199106">
    <property type="component" value="Unassembled WGS sequence"/>
</dbReference>
<feature type="compositionally biased region" description="Polar residues" evidence="1">
    <location>
        <begin position="1"/>
        <end position="18"/>
    </location>
</feature>
<dbReference type="EMBL" id="JAANER010000004">
    <property type="protein sequence ID" value="KAG9189998.1"/>
    <property type="molecule type" value="Genomic_DNA"/>
</dbReference>
<feature type="region of interest" description="Disordered" evidence="1">
    <location>
        <begin position="1"/>
        <end position="52"/>
    </location>
</feature>
<sequence>MSTNPTPKRATKSSNQPTPAVILPFKLSKNPKNLPSPLPSSLPKAPSSPTPSLAKITWDAATDHKLFLLTFSRPITPAGYARLSTVSPESTVGSIRNRVSALRAEARKMCKGLGYDVGNAGGGSVAVKKVVATPNKKKGRIFGEKGVEGENKTEGIEEGRDALSKKVTAIEKKGGSGVKRGVGYVEENEYLMFLKNEEVVKSEEGVEVIGTLAKKARVAMPEAQARKASGGGVDAVISRAFSSMEEQVDPFSSQVIKIVRKSRLHAVVGDHEIEV</sequence>
<feature type="compositionally biased region" description="Low complexity" evidence="1">
    <location>
        <begin position="41"/>
        <end position="52"/>
    </location>
</feature>
<evidence type="ECO:0000313" key="2">
    <source>
        <dbReference type="EMBL" id="KAG9189998.1"/>
    </source>
</evidence>
<reference evidence="2" key="1">
    <citation type="submission" date="2021-07" db="EMBL/GenBank/DDBJ databases">
        <title>Genome Resource of American Ginseng Black Spot Pathogen Alternaria panax.</title>
        <authorList>
            <person name="Qiu C."/>
            <person name="Wang W."/>
            <person name="Liu Z."/>
        </authorList>
    </citation>
    <scope>NUCLEOTIDE SEQUENCE</scope>
    <source>
        <strain evidence="2">BNCC115425</strain>
    </source>
</reference>
<name>A0AAD4FH97_9PLEO</name>
<proteinExistence type="predicted"/>
<organism evidence="2 3">
    <name type="scientific">Alternaria panax</name>
    <dbReference type="NCBI Taxonomy" id="48097"/>
    <lineage>
        <taxon>Eukaryota</taxon>
        <taxon>Fungi</taxon>
        <taxon>Dikarya</taxon>
        <taxon>Ascomycota</taxon>
        <taxon>Pezizomycotina</taxon>
        <taxon>Dothideomycetes</taxon>
        <taxon>Pleosporomycetidae</taxon>
        <taxon>Pleosporales</taxon>
        <taxon>Pleosporineae</taxon>
        <taxon>Pleosporaceae</taxon>
        <taxon>Alternaria</taxon>
        <taxon>Alternaria sect. Panax</taxon>
    </lineage>
</organism>
<evidence type="ECO:0000313" key="3">
    <source>
        <dbReference type="Proteomes" id="UP001199106"/>
    </source>
</evidence>
<dbReference type="AlphaFoldDB" id="A0AAD4FH97"/>
<keyword evidence="3" id="KW-1185">Reference proteome</keyword>
<accession>A0AAD4FH97</accession>
<evidence type="ECO:0000256" key="1">
    <source>
        <dbReference type="SAM" id="MobiDB-lite"/>
    </source>
</evidence>
<gene>
    <name evidence="2" type="ORF">G6011_08086</name>
</gene>
<comment type="caution">
    <text evidence="2">The sequence shown here is derived from an EMBL/GenBank/DDBJ whole genome shotgun (WGS) entry which is preliminary data.</text>
</comment>